<dbReference type="InterPro" id="IPR031352">
    <property type="entry name" value="SesA"/>
</dbReference>
<sequence length="225" mass="24534">MSDDPNVAAKKELLMLILKATNAFEDTNQQCGHHRLADATEIPRAFHDVSKAIPLIQRTLSSVKSSVEEASMDQGQDYCQIKEVITDISKKAVQLEHIFERVLPDSKEPRLDRYRAATNNGSGGDQRVEVLMQSVLDSLIQSTALRNVVSEHMRDLQTTSTELSNTPRSLLEGDSRPGIHNHGSGHQILHLGSGHQNINNSPAPQFIGTFSGGFGNIPGMGSNAS</sequence>
<feature type="domain" description="NACHT-NTPase and P-loop NTPases N-terminal" evidence="2">
    <location>
        <begin position="33"/>
        <end position="139"/>
    </location>
</feature>
<evidence type="ECO:0000313" key="4">
    <source>
        <dbReference type="Proteomes" id="UP001302126"/>
    </source>
</evidence>
<reference evidence="3" key="2">
    <citation type="submission" date="2023-05" db="EMBL/GenBank/DDBJ databases">
        <authorList>
            <consortium name="Lawrence Berkeley National Laboratory"/>
            <person name="Steindorff A."/>
            <person name="Hensen N."/>
            <person name="Bonometti L."/>
            <person name="Westerberg I."/>
            <person name="Brannstrom I.O."/>
            <person name="Guillou S."/>
            <person name="Cros-Aarteil S."/>
            <person name="Calhoun S."/>
            <person name="Haridas S."/>
            <person name="Kuo A."/>
            <person name="Mondo S."/>
            <person name="Pangilinan J."/>
            <person name="Riley R."/>
            <person name="Labutti K."/>
            <person name="Andreopoulos B."/>
            <person name="Lipzen A."/>
            <person name="Chen C."/>
            <person name="Yanf M."/>
            <person name="Daum C."/>
            <person name="Ng V."/>
            <person name="Clum A."/>
            <person name="Ohm R."/>
            <person name="Martin F."/>
            <person name="Silar P."/>
            <person name="Natvig D."/>
            <person name="Lalanne C."/>
            <person name="Gautier V."/>
            <person name="Ament-Velasquez S.L."/>
            <person name="Kruys A."/>
            <person name="Hutchinson M.I."/>
            <person name="Powell A.J."/>
            <person name="Barry K."/>
            <person name="Miller A.N."/>
            <person name="Grigoriev I.V."/>
            <person name="Debuchy R."/>
            <person name="Gladieux P."/>
            <person name="Thoren M.H."/>
            <person name="Johannesson H."/>
        </authorList>
    </citation>
    <scope>NUCLEOTIDE SEQUENCE</scope>
    <source>
        <strain evidence="3">PSN309</strain>
    </source>
</reference>
<feature type="region of interest" description="Disordered" evidence="1">
    <location>
        <begin position="156"/>
        <end position="184"/>
    </location>
</feature>
<reference evidence="3" key="1">
    <citation type="journal article" date="2023" name="Mol. Phylogenet. Evol.">
        <title>Genome-scale phylogeny and comparative genomics of the fungal order Sordariales.</title>
        <authorList>
            <person name="Hensen N."/>
            <person name="Bonometti L."/>
            <person name="Westerberg I."/>
            <person name="Brannstrom I.O."/>
            <person name="Guillou S."/>
            <person name="Cros-Aarteil S."/>
            <person name="Calhoun S."/>
            <person name="Haridas S."/>
            <person name="Kuo A."/>
            <person name="Mondo S."/>
            <person name="Pangilinan J."/>
            <person name="Riley R."/>
            <person name="LaButti K."/>
            <person name="Andreopoulos B."/>
            <person name="Lipzen A."/>
            <person name="Chen C."/>
            <person name="Yan M."/>
            <person name="Daum C."/>
            <person name="Ng V."/>
            <person name="Clum A."/>
            <person name="Steindorff A."/>
            <person name="Ohm R.A."/>
            <person name="Martin F."/>
            <person name="Silar P."/>
            <person name="Natvig D.O."/>
            <person name="Lalanne C."/>
            <person name="Gautier V."/>
            <person name="Ament-Velasquez S.L."/>
            <person name="Kruys A."/>
            <person name="Hutchinson M.I."/>
            <person name="Powell A.J."/>
            <person name="Barry K."/>
            <person name="Miller A.N."/>
            <person name="Grigoriev I.V."/>
            <person name="Debuchy R."/>
            <person name="Gladieux P."/>
            <person name="Hiltunen Thoren M."/>
            <person name="Johannesson H."/>
        </authorList>
    </citation>
    <scope>NUCLEOTIDE SEQUENCE</scope>
    <source>
        <strain evidence="3">PSN309</strain>
    </source>
</reference>
<evidence type="ECO:0000259" key="2">
    <source>
        <dbReference type="Pfam" id="PF17107"/>
    </source>
</evidence>
<organism evidence="3 4">
    <name type="scientific">Podospora australis</name>
    <dbReference type="NCBI Taxonomy" id="1536484"/>
    <lineage>
        <taxon>Eukaryota</taxon>
        <taxon>Fungi</taxon>
        <taxon>Dikarya</taxon>
        <taxon>Ascomycota</taxon>
        <taxon>Pezizomycotina</taxon>
        <taxon>Sordariomycetes</taxon>
        <taxon>Sordariomycetidae</taxon>
        <taxon>Sordariales</taxon>
        <taxon>Podosporaceae</taxon>
        <taxon>Podospora</taxon>
    </lineage>
</organism>
<evidence type="ECO:0000313" key="3">
    <source>
        <dbReference type="EMBL" id="KAK4186820.1"/>
    </source>
</evidence>
<evidence type="ECO:0000256" key="1">
    <source>
        <dbReference type="SAM" id="MobiDB-lite"/>
    </source>
</evidence>
<gene>
    <name evidence="3" type="ORF">QBC35DRAFT_500354</name>
</gene>
<dbReference type="Proteomes" id="UP001302126">
    <property type="component" value="Unassembled WGS sequence"/>
</dbReference>
<name>A0AAN7AIE6_9PEZI</name>
<comment type="caution">
    <text evidence="3">The sequence shown here is derived from an EMBL/GenBank/DDBJ whole genome shotgun (WGS) entry which is preliminary data.</text>
</comment>
<accession>A0AAN7AIE6</accession>
<protein>
    <recommendedName>
        <fullName evidence="2">NACHT-NTPase and P-loop NTPases N-terminal domain-containing protein</fullName>
    </recommendedName>
</protein>
<dbReference type="EMBL" id="MU864415">
    <property type="protein sequence ID" value="KAK4186820.1"/>
    <property type="molecule type" value="Genomic_DNA"/>
</dbReference>
<feature type="compositionally biased region" description="Polar residues" evidence="1">
    <location>
        <begin position="156"/>
        <end position="168"/>
    </location>
</feature>
<proteinExistence type="predicted"/>
<dbReference type="Pfam" id="PF17107">
    <property type="entry name" value="SesA"/>
    <property type="match status" value="1"/>
</dbReference>
<keyword evidence="4" id="KW-1185">Reference proteome</keyword>
<dbReference type="AlphaFoldDB" id="A0AAN7AIE6"/>